<feature type="domain" description="RNA polymerase sigma factor 70 region 4 type 2" evidence="7">
    <location>
        <begin position="104"/>
        <end position="155"/>
    </location>
</feature>
<comment type="similarity">
    <text evidence="1">Belongs to the sigma-70 factor family. ECF subfamily.</text>
</comment>
<evidence type="ECO:0000256" key="3">
    <source>
        <dbReference type="ARBA" id="ARBA00023082"/>
    </source>
</evidence>
<dbReference type="Pfam" id="PF04542">
    <property type="entry name" value="Sigma70_r2"/>
    <property type="match status" value="1"/>
</dbReference>
<keyword evidence="5" id="KW-0804">Transcription</keyword>
<dbReference type="InterPro" id="IPR013324">
    <property type="entry name" value="RNA_pol_sigma_r3/r4-like"/>
</dbReference>
<proteinExistence type="inferred from homology"/>
<dbReference type="InterPro" id="IPR007627">
    <property type="entry name" value="RNA_pol_sigma70_r2"/>
</dbReference>
<evidence type="ECO:0000259" key="6">
    <source>
        <dbReference type="Pfam" id="PF04542"/>
    </source>
</evidence>
<reference evidence="8 9" key="1">
    <citation type="submission" date="2020-08" db="EMBL/GenBank/DDBJ databases">
        <title>A Genomic Blueprint of the Chicken Gut Microbiome.</title>
        <authorList>
            <person name="Gilroy R."/>
            <person name="Ravi A."/>
            <person name="Getino M."/>
            <person name="Pursley I."/>
            <person name="Horton D.L."/>
            <person name="Alikhan N.-F."/>
            <person name="Baker D."/>
            <person name="Gharbi K."/>
            <person name="Hall N."/>
            <person name="Watson M."/>
            <person name="Adriaenssens E.M."/>
            <person name="Foster-Nyarko E."/>
            <person name="Jarju S."/>
            <person name="Secka A."/>
            <person name="Antonio M."/>
            <person name="Oren A."/>
            <person name="Chaudhuri R."/>
            <person name="La Ragione R.M."/>
            <person name="Hildebrand F."/>
            <person name="Pallen M.J."/>
        </authorList>
    </citation>
    <scope>NUCLEOTIDE SEQUENCE [LARGE SCALE GENOMIC DNA]</scope>
    <source>
        <strain evidence="8 9">A46</strain>
    </source>
</reference>
<dbReference type="InterPro" id="IPR014284">
    <property type="entry name" value="RNA_pol_sigma-70_dom"/>
</dbReference>
<evidence type="ECO:0000313" key="9">
    <source>
        <dbReference type="Proteomes" id="UP000619101"/>
    </source>
</evidence>
<dbReference type="EMBL" id="JACSPZ010000001">
    <property type="protein sequence ID" value="MBD8035118.1"/>
    <property type="molecule type" value="Genomic_DNA"/>
</dbReference>
<evidence type="ECO:0000256" key="5">
    <source>
        <dbReference type="ARBA" id="ARBA00023163"/>
    </source>
</evidence>
<dbReference type="InterPro" id="IPR036388">
    <property type="entry name" value="WH-like_DNA-bd_sf"/>
</dbReference>
<dbReference type="Proteomes" id="UP000619101">
    <property type="component" value="Unassembled WGS sequence"/>
</dbReference>
<name>A0ABR8XT48_9BACL</name>
<sequence length="165" mass="19729">MPIERMYVKYSDSIYHFIYFLVGDDELAKDLTQETFLKAINSRSKFRGQSSEKTWLSKIARNLVYDHFRRKRLLKFIPFLHEHEQIDYTYSPEHWLQAKNEHYELYEALGKLPHHYREAIVLRKIEQFSIIESAQILGWTEAKVKNATERGMKKMTELLGGERDA</sequence>
<keyword evidence="9" id="KW-1185">Reference proteome</keyword>
<dbReference type="SUPFAM" id="SSF88659">
    <property type="entry name" value="Sigma3 and sigma4 domains of RNA polymerase sigma factors"/>
    <property type="match status" value="1"/>
</dbReference>
<dbReference type="InterPro" id="IPR013325">
    <property type="entry name" value="RNA_pol_sigma_r2"/>
</dbReference>
<dbReference type="PANTHER" id="PTHR43133">
    <property type="entry name" value="RNA POLYMERASE ECF-TYPE SIGMA FACTO"/>
    <property type="match status" value="1"/>
</dbReference>
<evidence type="ECO:0000313" key="8">
    <source>
        <dbReference type="EMBL" id="MBD8035118.1"/>
    </source>
</evidence>
<dbReference type="InterPro" id="IPR013249">
    <property type="entry name" value="RNA_pol_sigma70_r4_t2"/>
</dbReference>
<evidence type="ECO:0000259" key="7">
    <source>
        <dbReference type="Pfam" id="PF08281"/>
    </source>
</evidence>
<dbReference type="PANTHER" id="PTHR43133:SF8">
    <property type="entry name" value="RNA POLYMERASE SIGMA FACTOR HI_1459-RELATED"/>
    <property type="match status" value="1"/>
</dbReference>
<dbReference type="Gene3D" id="1.10.10.10">
    <property type="entry name" value="Winged helix-like DNA-binding domain superfamily/Winged helix DNA-binding domain"/>
    <property type="match status" value="1"/>
</dbReference>
<evidence type="ECO:0000256" key="1">
    <source>
        <dbReference type="ARBA" id="ARBA00010641"/>
    </source>
</evidence>
<comment type="caution">
    <text evidence="8">The sequence shown here is derived from an EMBL/GenBank/DDBJ whole genome shotgun (WGS) entry which is preliminary data.</text>
</comment>
<protein>
    <submittedName>
        <fullName evidence="8">RNA polymerase sigma factor</fullName>
    </submittedName>
</protein>
<gene>
    <name evidence="8" type="ORF">H9635_00105</name>
</gene>
<keyword evidence="4" id="KW-0238">DNA-binding</keyword>
<dbReference type="SUPFAM" id="SSF88946">
    <property type="entry name" value="Sigma2 domain of RNA polymerase sigma factors"/>
    <property type="match status" value="1"/>
</dbReference>
<evidence type="ECO:0000256" key="4">
    <source>
        <dbReference type="ARBA" id="ARBA00023125"/>
    </source>
</evidence>
<dbReference type="Pfam" id="PF08281">
    <property type="entry name" value="Sigma70_r4_2"/>
    <property type="match status" value="1"/>
</dbReference>
<keyword evidence="3" id="KW-0731">Sigma factor</keyword>
<accession>A0ABR8XT48</accession>
<keyword evidence="2" id="KW-0805">Transcription regulation</keyword>
<evidence type="ECO:0000256" key="2">
    <source>
        <dbReference type="ARBA" id="ARBA00023015"/>
    </source>
</evidence>
<dbReference type="RefSeq" id="WP_191698110.1">
    <property type="nucleotide sequence ID" value="NZ_JACSPZ010000001.1"/>
</dbReference>
<feature type="domain" description="RNA polymerase sigma-70 region 2" evidence="6">
    <location>
        <begin position="6"/>
        <end position="72"/>
    </location>
</feature>
<dbReference type="NCBIfam" id="TIGR02937">
    <property type="entry name" value="sigma70-ECF"/>
    <property type="match status" value="1"/>
</dbReference>
<dbReference type="InterPro" id="IPR039425">
    <property type="entry name" value="RNA_pol_sigma-70-like"/>
</dbReference>
<organism evidence="8 9">
    <name type="scientific">Solibacillus faecavium</name>
    <dbReference type="NCBI Taxonomy" id="2762221"/>
    <lineage>
        <taxon>Bacteria</taxon>
        <taxon>Bacillati</taxon>
        <taxon>Bacillota</taxon>
        <taxon>Bacilli</taxon>
        <taxon>Bacillales</taxon>
        <taxon>Caryophanaceae</taxon>
        <taxon>Solibacillus</taxon>
    </lineage>
</organism>
<dbReference type="Gene3D" id="1.10.1740.10">
    <property type="match status" value="1"/>
</dbReference>